<proteinExistence type="predicted"/>
<dbReference type="InterPro" id="IPR052159">
    <property type="entry name" value="Competence_DNA_uptake"/>
</dbReference>
<dbReference type="NCBIfam" id="TIGR00360">
    <property type="entry name" value="ComEC_N-term"/>
    <property type="match status" value="1"/>
</dbReference>
<evidence type="ECO:0000256" key="6">
    <source>
        <dbReference type="SAM" id="Phobius"/>
    </source>
</evidence>
<dbReference type="Pfam" id="PF03772">
    <property type="entry name" value="Competence"/>
    <property type="match status" value="1"/>
</dbReference>
<accession>A0ABP9DDD3</accession>
<sequence>MNVWYQFPFVRLAGILILLIFVVDEFSLPIASFIYIYGIGLLSLFIGYTLAISSFRYRRGYWILIYLGIAGVMVGWIGTRINSYKPIEGTRHVALKDSVLYYKGSVIDEVKHKDKYVESLLEVTAVYCYGQWEQATGKIQWRVACSDDSRLPVMGGEYLLKGKPKPFVSFNNEGFDWGAYQRRNHIYLQQWSYPTDYILLQRDTISLKVKVLQLKRDILWRIHQYFPNKNVEGILKALLLGDKTGLSKELKHQYATTGVMHVLAVSGLHVGILLSIFFYLLRYYQQRIYWCIGITVTALLLLWGYVLLTGGAASVSRSALMYSVILIGLCFRRKANILNTIACSAVMLLLIDPYHLFRVGFQLSYTAVVGIVCLQPRIKKLWSPSSLVLKYLWELTAVSIAAQLATFPFSLYYFGLFPTYFLLANIPVILLVTLLVWGGVVTIGMMYIWEWGAIKGAILLTQLLDGMNSLVKIISRLSYASIELKVNSVQLGLLYILVLLIAIVLHQRRWYYFAGIYLLLLYFQLDYYL</sequence>
<feature type="transmembrane region" description="Helical" evidence="6">
    <location>
        <begin position="258"/>
        <end position="281"/>
    </location>
</feature>
<gene>
    <name evidence="9" type="ORF">GCM10023331_16440</name>
</gene>
<protein>
    <recommendedName>
        <fullName evidence="11">Competence protein ComEC</fullName>
    </recommendedName>
</protein>
<feature type="domain" description="ComEC/Rec2-related protein" evidence="7">
    <location>
        <begin position="238"/>
        <end position="508"/>
    </location>
</feature>
<feature type="domain" description="DUF4131" evidence="8">
    <location>
        <begin position="34"/>
        <end position="191"/>
    </location>
</feature>
<evidence type="ECO:0000256" key="4">
    <source>
        <dbReference type="ARBA" id="ARBA00022989"/>
    </source>
</evidence>
<dbReference type="InterPro" id="IPR004477">
    <property type="entry name" value="ComEC_N"/>
</dbReference>
<name>A0ABP9DDD3_9BACT</name>
<feature type="transmembrane region" description="Helical" evidence="6">
    <location>
        <begin position="391"/>
        <end position="414"/>
    </location>
</feature>
<keyword evidence="2" id="KW-1003">Cell membrane</keyword>
<feature type="transmembrane region" description="Helical" evidence="6">
    <location>
        <begin position="60"/>
        <end position="78"/>
    </location>
</feature>
<evidence type="ECO:0000256" key="3">
    <source>
        <dbReference type="ARBA" id="ARBA00022692"/>
    </source>
</evidence>
<feature type="transmembrane region" description="Helical" evidence="6">
    <location>
        <begin position="486"/>
        <end position="504"/>
    </location>
</feature>
<keyword evidence="3 6" id="KW-0812">Transmembrane</keyword>
<feature type="transmembrane region" description="Helical" evidence="6">
    <location>
        <begin position="420"/>
        <end position="449"/>
    </location>
</feature>
<evidence type="ECO:0008006" key="11">
    <source>
        <dbReference type="Google" id="ProtNLM"/>
    </source>
</evidence>
<feature type="transmembrane region" description="Helical" evidence="6">
    <location>
        <begin position="288"/>
        <end position="308"/>
    </location>
</feature>
<feature type="transmembrane region" description="Helical" evidence="6">
    <location>
        <begin position="338"/>
        <end position="357"/>
    </location>
</feature>
<feature type="transmembrane region" description="Helical" evidence="6">
    <location>
        <begin position="34"/>
        <end position="53"/>
    </location>
</feature>
<organism evidence="9 10">
    <name type="scientific">Algivirga pacifica</name>
    <dbReference type="NCBI Taxonomy" id="1162670"/>
    <lineage>
        <taxon>Bacteria</taxon>
        <taxon>Pseudomonadati</taxon>
        <taxon>Bacteroidota</taxon>
        <taxon>Cytophagia</taxon>
        <taxon>Cytophagales</taxon>
        <taxon>Flammeovirgaceae</taxon>
        <taxon>Algivirga</taxon>
    </lineage>
</organism>
<dbReference type="InterPro" id="IPR025405">
    <property type="entry name" value="DUF4131"/>
</dbReference>
<feature type="transmembrane region" description="Helical" evidence="6">
    <location>
        <begin position="314"/>
        <end position="331"/>
    </location>
</feature>
<comment type="subcellular location">
    <subcellularLocation>
        <location evidence="1">Cell membrane</location>
        <topology evidence="1">Multi-pass membrane protein</topology>
    </subcellularLocation>
</comment>
<evidence type="ECO:0000259" key="8">
    <source>
        <dbReference type="Pfam" id="PF13567"/>
    </source>
</evidence>
<evidence type="ECO:0000313" key="10">
    <source>
        <dbReference type="Proteomes" id="UP001500298"/>
    </source>
</evidence>
<evidence type="ECO:0000259" key="7">
    <source>
        <dbReference type="Pfam" id="PF03772"/>
    </source>
</evidence>
<evidence type="ECO:0000256" key="2">
    <source>
        <dbReference type="ARBA" id="ARBA00022475"/>
    </source>
</evidence>
<feature type="transmembrane region" description="Helical" evidence="6">
    <location>
        <begin position="510"/>
        <end position="528"/>
    </location>
</feature>
<comment type="caution">
    <text evidence="9">The sequence shown here is derived from an EMBL/GenBank/DDBJ whole genome shotgun (WGS) entry which is preliminary data.</text>
</comment>
<keyword evidence="5 6" id="KW-0472">Membrane</keyword>
<evidence type="ECO:0000313" key="9">
    <source>
        <dbReference type="EMBL" id="GAA4831880.1"/>
    </source>
</evidence>
<dbReference type="PANTHER" id="PTHR30619:SF1">
    <property type="entry name" value="RECOMBINATION PROTEIN 2"/>
    <property type="match status" value="1"/>
</dbReference>
<feature type="transmembrane region" description="Helical" evidence="6">
    <location>
        <begin position="9"/>
        <end position="28"/>
    </location>
</feature>
<evidence type="ECO:0000256" key="1">
    <source>
        <dbReference type="ARBA" id="ARBA00004651"/>
    </source>
</evidence>
<evidence type="ECO:0000256" key="5">
    <source>
        <dbReference type="ARBA" id="ARBA00023136"/>
    </source>
</evidence>
<keyword evidence="4 6" id="KW-1133">Transmembrane helix</keyword>
<dbReference type="RefSeq" id="WP_345370843.1">
    <property type="nucleotide sequence ID" value="NZ_BAABJX010000024.1"/>
</dbReference>
<dbReference type="Proteomes" id="UP001500298">
    <property type="component" value="Unassembled WGS sequence"/>
</dbReference>
<keyword evidence="10" id="KW-1185">Reference proteome</keyword>
<reference evidence="10" key="1">
    <citation type="journal article" date="2019" name="Int. J. Syst. Evol. Microbiol.">
        <title>The Global Catalogue of Microorganisms (GCM) 10K type strain sequencing project: providing services to taxonomists for standard genome sequencing and annotation.</title>
        <authorList>
            <consortium name="The Broad Institute Genomics Platform"/>
            <consortium name="The Broad Institute Genome Sequencing Center for Infectious Disease"/>
            <person name="Wu L."/>
            <person name="Ma J."/>
        </authorList>
    </citation>
    <scope>NUCLEOTIDE SEQUENCE [LARGE SCALE GENOMIC DNA]</scope>
    <source>
        <strain evidence="10">JCM 18326</strain>
    </source>
</reference>
<dbReference type="EMBL" id="BAABJX010000024">
    <property type="protein sequence ID" value="GAA4831880.1"/>
    <property type="molecule type" value="Genomic_DNA"/>
</dbReference>
<dbReference type="Pfam" id="PF13567">
    <property type="entry name" value="DUF4131"/>
    <property type="match status" value="1"/>
</dbReference>
<dbReference type="PANTHER" id="PTHR30619">
    <property type="entry name" value="DNA INTERNALIZATION/COMPETENCE PROTEIN COMEC/REC2"/>
    <property type="match status" value="1"/>
</dbReference>